<dbReference type="Proteomes" id="UP000055590">
    <property type="component" value="Chromosome"/>
</dbReference>
<dbReference type="Gene3D" id="2.60.40.1820">
    <property type="match status" value="2"/>
</dbReference>
<feature type="domain" description="Water stress and hypersensitive response" evidence="3">
    <location>
        <begin position="161"/>
        <end position="272"/>
    </location>
</feature>
<dbReference type="SUPFAM" id="SSF117070">
    <property type="entry name" value="LEA14-like"/>
    <property type="match status" value="2"/>
</dbReference>
<dbReference type="Pfam" id="PF03168">
    <property type="entry name" value="LEA_2"/>
    <property type="match status" value="2"/>
</dbReference>
<feature type="signal peptide" evidence="2">
    <location>
        <begin position="1"/>
        <end position="19"/>
    </location>
</feature>
<accession>A0A0K1PH98</accession>
<evidence type="ECO:0000256" key="2">
    <source>
        <dbReference type="SAM" id="SignalP"/>
    </source>
</evidence>
<dbReference type="GO" id="GO:0009269">
    <property type="term" value="P:response to desiccation"/>
    <property type="evidence" value="ECO:0007669"/>
    <property type="project" value="InterPro"/>
</dbReference>
<organism evidence="4 5">
    <name type="scientific">Vulgatibacter incomptus</name>
    <dbReference type="NCBI Taxonomy" id="1391653"/>
    <lineage>
        <taxon>Bacteria</taxon>
        <taxon>Pseudomonadati</taxon>
        <taxon>Myxococcota</taxon>
        <taxon>Myxococcia</taxon>
        <taxon>Myxococcales</taxon>
        <taxon>Cystobacterineae</taxon>
        <taxon>Vulgatibacteraceae</taxon>
        <taxon>Vulgatibacter</taxon>
    </lineage>
</organism>
<comment type="similarity">
    <text evidence="1">Belongs to the LEA type 2 family.</text>
</comment>
<dbReference type="InterPro" id="IPR045043">
    <property type="entry name" value="Lea14-like"/>
</dbReference>
<evidence type="ECO:0000259" key="3">
    <source>
        <dbReference type="SMART" id="SM00769"/>
    </source>
</evidence>
<evidence type="ECO:0000313" key="4">
    <source>
        <dbReference type="EMBL" id="AKU92913.1"/>
    </source>
</evidence>
<keyword evidence="2" id="KW-0732">Signal</keyword>
<proteinExistence type="inferred from homology"/>
<dbReference type="InterPro" id="IPR013990">
    <property type="entry name" value="WHy-dom"/>
</dbReference>
<gene>
    <name evidence="4" type="ORF">AKJ08_3300</name>
</gene>
<name>A0A0K1PH98_9BACT</name>
<keyword evidence="5" id="KW-1185">Reference proteome</keyword>
<dbReference type="PANTHER" id="PTHR31459:SF2">
    <property type="entry name" value="OS03G0843300 PROTEIN"/>
    <property type="match status" value="1"/>
</dbReference>
<dbReference type="InterPro" id="IPR004864">
    <property type="entry name" value="LEA_2"/>
</dbReference>
<evidence type="ECO:0000313" key="5">
    <source>
        <dbReference type="Proteomes" id="UP000055590"/>
    </source>
</evidence>
<feature type="chain" id="PRO_5005465776" description="Water stress and hypersensitive response domain-containing protein" evidence="2">
    <location>
        <begin position="20"/>
        <end position="276"/>
    </location>
</feature>
<dbReference type="STRING" id="1391653.AKJ08_3300"/>
<reference evidence="4 5" key="1">
    <citation type="submission" date="2015-08" db="EMBL/GenBank/DDBJ databases">
        <authorList>
            <person name="Babu N.S."/>
            <person name="Beckwith C.J."/>
            <person name="Beseler K.G."/>
            <person name="Brison A."/>
            <person name="Carone J.V."/>
            <person name="Caskin T.P."/>
            <person name="Diamond M."/>
            <person name="Durham M.E."/>
            <person name="Foxe J.M."/>
            <person name="Go M."/>
            <person name="Henderson B.A."/>
            <person name="Jones I.B."/>
            <person name="McGettigan J.A."/>
            <person name="Micheletti S.J."/>
            <person name="Nasrallah M.E."/>
            <person name="Ortiz D."/>
            <person name="Piller C.R."/>
            <person name="Privatt S.R."/>
            <person name="Schneider S.L."/>
            <person name="Sharp S."/>
            <person name="Smith T.C."/>
            <person name="Stanton J.D."/>
            <person name="Ullery H.E."/>
            <person name="Wilson R.J."/>
            <person name="Serrano M.G."/>
            <person name="Buck G."/>
            <person name="Lee V."/>
            <person name="Wang Y."/>
            <person name="Carvalho R."/>
            <person name="Voegtly L."/>
            <person name="Shi R."/>
            <person name="Duckworth R."/>
            <person name="Johnson A."/>
            <person name="Loviza R."/>
            <person name="Walstead R."/>
            <person name="Shah Z."/>
            <person name="Kiflezghi M."/>
            <person name="Wade K."/>
            <person name="Ball S.L."/>
            <person name="Bradley K.W."/>
            <person name="Asai D.J."/>
            <person name="Bowman C.A."/>
            <person name="Russell D.A."/>
            <person name="Pope W.H."/>
            <person name="Jacobs-Sera D."/>
            <person name="Hendrix R.W."/>
            <person name="Hatfull G.F."/>
        </authorList>
    </citation>
    <scope>NUCLEOTIDE SEQUENCE [LARGE SCALE GENOMIC DNA]</scope>
    <source>
        <strain evidence="4 5">DSM 27710</strain>
    </source>
</reference>
<protein>
    <recommendedName>
        <fullName evidence="3">Water stress and hypersensitive response domain-containing protein</fullName>
    </recommendedName>
</protein>
<dbReference type="KEGG" id="vin:AKJ08_3300"/>
<evidence type="ECO:0000256" key="1">
    <source>
        <dbReference type="ARBA" id="ARBA00005960"/>
    </source>
</evidence>
<dbReference type="RefSeq" id="WP_050727005.1">
    <property type="nucleotide sequence ID" value="NZ_CP012332.1"/>
</dbReference>
<dbReference type="EMBL" id="CP012332">
    <property type="protein sequence ID" value="AKU92913.1"/>
    <property type="molecule type" value="Genomic_DNA"/>
</dbReference>
<feature type="domain" description="Water stress and hypersensitive response" evidence="3">
    <location>
        <begin position="39"/>
        <end position="152"/>
    </location>
</feature>
<dbReference type="PANTHER" id="PTHR31459">
    <property type="match status" value="1"/>
</dbReference>
<dbReference type="AlphaFoldDB" id="A0A0K1PH98"/>
<dbReference type="SMART" id="SM00769">
    <property type="entry name" value="WHy"/>
    <property type="match status" value="2"/>
</dbReference>
<dbReference type="OrthoDB" id="5499716at2"/>
<sequence>MRRSRTWILLLLCATFLNSSGCSLLQMIAGNKKPDLTFKEVRFAGWSLDQVQLDLVYELDNPYDVPLNLAKVAYQLEVEGRRILSGSPNQGLKIQPRKKQTLVFPAQVHFLDVIPTVTALFTKSSLGYRASGSLGVDSPLGVISLPISKSGLIEVPKLPSLDLAGISVPQKSASGATVALALDVTNHNAFPLPVTGLDYALQLGGSKVGGGKAQGALVNPGERRRIEIPVGVSLAGASSAVLSLISGKPADVGVTGQLGLGKIATPIDLKKRLTAR</sequence>